<accession>A0A6L2KPI4</accession>
<organism evidence="5">
    <name type="scientific">Tanacetum cinerariifolium</name>
    <name type="common">Dalmatian daisy</name>
    <name type="synonym">Chrysanthemum cinerariifolium</name>
    <dbReference type="NCBI Taxonomy" id="118510"/>
    <lineage>
        <taxon>Eukaryota</taxon>
        <taxon>Viridiplantae</taxon>
        <taxon>Streptophyta</taxon>
        <taxon>Embryophyta</taxon>
        <taxon>Tracheophyta</taxon>
        <taxon>Spermatophyta</taxon>
        <taxon>Magnoliopsida</taxon>
        <taxon>eudicotyledons</taxon>
        <taxon>Gunneridae</taxon>
        <taxon>Pentapetalae</taxon>
        <taxon>asterids</taxon>
        <taxon>campanulids</taxon>
        <taxon>Asterales</taxon>
        <taxon>Asteraceae</taxon>
        <taxon>Asteroideae</taxon>
        <taxon>Anthemideae</taxon>
        <taxon>Anthemidinae</taxon>
        <taxon>Tanacetum</taxon>
    </lineage>
</organism>
<feature type="compositionally biased region" description="Polar residues" evidence="3">
    <location>
        <begin position="442"/>
        <end position="456"/>
    </location>
</feature>
<reference evidence="5" key="1">
    <citation type="journal article" date="2019" name="Sci. Rep.">
        <title>Draft genome of Tanacetum cinerariifolium, the natural source of mosquito coil.</title>
        <authorList>
            <person name="Yamashiro T."/>
            <person name="Shiraishi A."/>
            <person name="Satake H."/>
            <person name="Nakayama K."/>
        </authorList>
    </citation>
    <scope>NUCLEOTIDE SEQUENCE</scope>
</reference>
<dbReference type="PROSITE" id="PS50994">
    <property type="entry name" value="INTEGRASE"/>
    <property type="match status" value="1"/>
</dbReference>
<dbReference type="InterPro" id="IPR036397">
    <property type="entry name" value="RNaseH_sf"/>
</dbReference>
<feature type="domain" description="Integrase catalytic" evidence="4">
    <location>
        <begin position="214"/>
        <end position="307"/>
    </location>
</feature>
<dbReference type="InterPro" id="IPR013103">
    <property type="entry name" value="RVT_2"/>
</dbReference>
<proteinExistence type="predicted"/>
<dbReference type="AlphaFoldDB" id="A0A6L2KPI4"/>
<name>A0A6L2KPI4_TANCI</name>
<evidence type="ECO:0000256" key="3">
    <source>
        <dbReference type="SAM" id="MobiDB-lite"/>
    </source>
</evidence>
<protein>
    <submittedName>
        <fullName evidence="5">Retrotransposon protein, putative, unclassified</fullName>
    </submittedName>
</protein>
<dbReference type="SUPFAM" id="SSF53098">
    <property type="entry name" value="Ribonuclease H-like"/>
    <property type="match status" value="1"/>
</dbReference>
<dbReference type="PANTHER" id="PTHR42648">
    <property type="entry name" value="TRANSPOSASE, PUTATIVE-RELATED"/>
    <property type="match status" value="1"/>
</dbReference>
<dbReference type="GO" id="GO:0016787">
    <property type="term" value="F:hydrolase activity"/>
    <property type="evidence" value="ECO:0007669"/>
    <property type="project" value="UniProtKB-KW"/>
</dbReference>
<dbReference type="InterPro" id="IPR012337">
    <property type="entry name" value="RNaseH-like_sf"/>
</dbReference>
<evidence type="ECO:0000259" key="4">
    <source>
        <dbReference type="PROSITE" id="PS50994"/>
    </source>
</evidence>
<dbReference type="PANTHER" id="PTHR42648:SF32">
    <property type="entry name" value="RIBONUCLEASE H-LIKE DOMAIN, GAG-PRE-INTEGRASE DOMAIN PROTEIN-RELATED"/>
    <property type="match status" value="1"/>
</dbReference>
<gene>
    <name evidence="5" type="ORF">Tci_023336</name>
</gene>
<dbReference type="InterPro" id="IPR039537">
    <property type="entry name" value="Retrotran_Ty1/copia-like"/>
</dbReference>
<dbReference type="GO" id="GO:0015074">
    <property type="term" value="P:DNA integration"/>
    <property type="evidence" value="ECO:0007669"/>
    <property type="project" value="InterPro"/>
</dbReference>
<keyword evidence="2" id="KW-0378">Hydrolase</keyword>
<feature type="region of interest" description="Disordered" evidence="3">
    <location>
        <begin position="442"/>
        <end position="469"/>
    </location>
</feature>
<dbReference type="InterPro" id="IPR001584">
    <property type="entry name" value="Integrase_cat-core"/>
</dbReference>
<dbReference type="Pfam" id="PF07727">
    <property type="entry name" value="RVT_2"/>
    <property type="match status" value="1"/>
</dbReference>
<dbReference type="GO" id="GO:0003676">
    <property type="term" value="F:nucleic acid binding"/>
    <property type="evidence" value="ECO:0007669"/>
    <property type="project" value="InterPro"/>
</dbReference>
<evidence type="ECO:0000256" key="1">
    <source>
        <dbReference type="ARBA" id="ARBA00022723"/>
    </source>
</evidence>
<comment type="caution">
    <text evidence="5">The sequence shown here is derived from an EMBL/GenBank/DDBJ whole genome shotgun (WGS) entry which is preliminary data.</text>
</comment>
<keyword evidence="1" id="KW-0479">Metal-binding</keyword>
<dbReference type="GO" id="GO:0046872">
    <property type="term" value="F:metal ion binding"/>
    <property type="evidence" value="ECO:0007669"/>
    <property type="project" value="UniProtKB-KW"/>
</dbReference>
<dbReference type="EMBL" id="BKCJ010002854">
    <property type="protein sequence ID" value="GEU51358.1"/>
    <property type="molecule type" value="Genomic_DNA"/>
</dbReference>
<dbReference type="Gene3D" id="3.30.420.10">
    <property type="entry name" value="Ribonuclease H-like superfamily/Ribonuclease H"/>
    <property type="match status" value="1"/>
</dbReference>
<evidence type="ECO:0000313" key="5">
    <source>
        <dbReference type="EMBL" id="GEU51358.1"/>
    </source>
</evidence>
<sequence>MDSGLAVLVFNLGDDPIACLNKTEDLDAYDFDCDDVSNAKAEHNEYLIGQLNSKSMENADLKRQIQDKVFVNTSLKNDLQKLKRKETVKNVAQISIATTIAPSMFKIELEPLAPRTLVETNRNTFTIVGNSFPLTRITPKKLVYLKETSSTLVETPKPEIKVYSRRPKQIKSVGSSKKAKIVESKNANNSKHNHIWGSNATDVPSSSSLINDRTYNGTEFFNQTLRDFYENINISHQTSVARTPQQNDVFKRRNQTLVEASRTMLIFSKAYMFLWDEAVNTACYTQTRSLIHLCYNKTPYELIHDKKPDLSFLHVFGSLYYLTNDSEDLGKLNANADIDCSGVGKTMNSGGALFIGGKVFSREMAGMVPQSIYVHYTHGPFGLVPNPIPQQPCNPPNRDDWDRLFQPMFDEYFNPPTIAVSPVPVAVEPSAVDIANSHESTSIDLDAPSTSITSTQEQEHSPIISQGSSSNVRPSYTLFEHLGRWTKDHQIENVISDPSGSISTRNQLETDAMWCYFDAFLTSVEPKNIKQSMTKLSWINAMQEEIYKFERLQVWELVPCLDKLMLIKLKWIYKVKTDKFGEVLKNKARLVAQGFRQEEGIDFDESFAPVARIEAIRIFVEIAANKNMTIF</sequence>
<evidence type="ECO:0000256" key="2">
    <source>
        <dbReference type="ARBA" id="ARBA00022801"/>
    </source>
</evidence>